<comment type="caution">
    <text evidence="1">The sequence shown here is derived from an EMBL/GenBank/DDBJ whole genome shotgun (WGS) entry which is preliminary data.</text>
</comment>
<dbReference type="Proteomes" id="UP000281474">
    <property type="component" value="Unassembled WGS sequence"/>
</dbReference>
<gene>
    <name evidence="1" type="ORF">D5018_19630</name>
</gene>
<proteinExistence type="predicted"/>
<evidence type="ECO:0000313" key="1">
    <source>
        <dbReference type="EMBL" id="RLV57993.1"/>
    </source>
</evidence>
<organism evidence="1 2">
    <name type="scientific">Parashewanella curva</name>
    <dbReference type="NCBI Taxonomy" id="2338552"/>
    <lineage>
        <taxon>Bacteria</taxon>
        <taxon>Pseudomonadati</taxon>
        <taxon>Pseudomonadota</taxon>
        <taxon>Gammaproteobacteria</taxon>
        <taxon>Alteromonadales</taxon>
        <taxon>Shewanellaceae</taxon>
        <taxon>Parashewanella</taxon>
    </lineage>
</organism>
<name>A0A3L8PTS2_9GAMM</name>
<reference evidence="1 2" key="1">
    <citation type="submission" date="2018-09" db="EMBL/GenBank/DDBJ databases">
        <title>Phylogeny of the Shewanellaceae, and recommendation for two new genera, Pseudoshewanella and Parashewanella.</title>
        <authorList>
            <person name="Wang G."/>
        </authorList>
    </citation>
    <scope>NUCLEOTIDE SEQUENCE [LARGE SCALE GENOMIC DNA]</scope>
    <source>
        <strain evidence="1 2">C51</strain>
    </source>
</reference>
<accession>A0A3L8PTS2</accession>
<dbReference type="EMBL" id="QZEI01000110">
    <property type="protein sequence ID" value="RLV57993.1"/>
    <property type="molecule type" value="Genomic_DNA"/>
</dbReference>
<evidence type="ECO:0000313" key="2">
    <source>
        <dbReference type="Proteomes" id="UP000281474"/>
    </source>
</evidence>
<dbReference type="AlphaFoldDB" id="A0A3L8PTS2"/>
<dbReference type="RefSeq" id="WP_121840683.1">
    <property type="nucleotide sequence ID" value="NZ_ML014859.1"/>
</dbReference>
<sequence>MNLAANLANYLKIATQHQLDRLGEIASNLPDEDREMFSKKLLDAIDETKLMDMLITYRK</sequence>
<protein>
    <submittedName>
        <fullName evidence="1">Uncharacterized protein</fullName>
    </submittedName>
</protein>
<keyword evidence="2" id="KW-1185">Reference proteome</keyword>